<reference evidence="3" key="1">
    <citation type="journal article" date="2019" name="Int. J. Syst. Evol. Microbiol.">
        <title>The Global Catalogue of Microorganisms (GCM) 10K type strain sequencing project: providing services to taxonomists for standard genome sequencing and annotation.</title>
        <authorList>
            <consortium name="The Broad Institute Genomics Platform"/>
            <consortium name="The Broad Institute Genome Sequencing Center for Infectious Disease"/>
            <person name="Wu L."/>
            <person name="Ma J."/>
        </authorList>
    </citation>
    <scope>NUCLEOTIDE SEQUENCE [LARGE SCALE GENOMIC DNA]</scope>
    <source>
        <strain evidence="3">NBRC 112416</strain>
    </source>
</reference>
<accession>A0ABQ5W3R8</accession>
<proteinExistence type="predicted"/>
<gene>
    <name evidence="2" type="ORF">GCM10010862_19690</name>
</gene>
<feature type="region of interest" description="Disordered" evidence="1">
    <location>
        <begin position="1"/>
        <end position="63"/>
    </location>
</feature>
<keyword evidence="3" id="KW-1185">Reference proteome</keyword>
<comment type="caution">
    <text evidence="2">The sequence shown here is derived from an EMBL/GenBank/DDBJ whole genome shotgun (WGS) entry which is preliminary data.</text>
</comment>
<evidence type="ECO:0000313" key="2">
    <source>
        <dbReference type="EMBL" id="GLQ54710.1"/>
    </source>
</evidence>
<protein>
    <submittedName>
        <fullName evidence="2">Uncharacterized protein</fullName>
    </submittedName>
</protein>
<sequence length="149" mass="16501">MTPISIGPRGHGVPDRSAIHAEPAASRVPPVIPLGEPAPKARHMQEAPRRRQETKDMTKDMKTVDLTRPADLYLGTDHMTARAQGHRHFSNALAAIRFAMEQAAPVSLRGAMLRLGNEWLDGDDIRALYGNDRRFARRYMPEVSALNAA</sequence>
<feature type="compositionally biased region" description="Basic and acidic residues" evidence="1">
    <location>
        <begin position="43"/>
        <end position="63"/>
    </location>
</feature>
<name>A0ABQ5W3R8_9HYPH</name>
<dbReference type="Proteomes" id="UP001156691">
    <property type="component" value="Unassembled WGS sequence"/>
</dbReference>
<evidence type="ECO:0000313" key="3">
    <source>
        <dbReference type="Proteomes" id="UP001156691"/>
    </source>
</evidence>
<dbReference type="EMBL" id="BSNS01000009">
    <property type="protein sequence ID" value="GLQ54710.1"/>
    <property type="molecule type" value="Genomic_DNA"/>
</dbReference>
<evidence type="ECO:0000256" key="1">
    <source>
        <dbReference type="SAM" id="MobiDB-lite"/>
    </source>
</evidence>
<organism evidence="2 3">
    <name type="scientific">Devosia nitrariae</name>
    <dbReference type="NCBI Taxonomy" id="2071872"/>
    <lineage>
        <taxon>Bacteria</taxon>
        <taxon>Pseudomonadati</taxon>
        <taxon>Pseudomonadota</taxon>
        <taxon>Alphaproteobacteria</taxon>
        <taxon>Hyphomicrobiales</taxon>
        <taxon>Devosiaceae</taxon>
        <taxon>Devosia</taxon>
    </lineage>
</organism>